<gene>
    <name evidence="10" type="ORF">APHIGO_LOCUS8912</name>
</gene>
<dbReference type="AlphaFoldDB" id="A0A9P0NQD6"/>
<dbReference type="GO" id="GO:0043005">
    <property type="term" value="C:neuron projection"/>
    <property type="evidence" value="ECO:0007669"/>
    <property type="project" value="TreeGrafter"/>
</dbReference>
<keyword evidence="11" id="KW-1185">Reference proteome</keyword>
<feature type="domain" description="Ig-like" evidence="9">
    <location>
        <begin position="222"/>
        <end position="269"/>
    </location>
</feature>
<dbReference type="InterPro" id="IPR051170">
    <property type="entry name" value="Neural/epithelial_adhesion"/>
</dbReference>
<reference evidence="10" key="1">
    <citation type="submission" date="2022-02" db="EMBL/GenBank/DDBJ databases">
        <authorList>
            <person name="King R."/>
        </authorList>
    </citation>
    <scope>NUCLEOTIDE SEQUENCE</scope>
</reference>
<dbReference type="SUPFAM" id="SSF48726">
    <property type="entry name" value="Immunoglobulin"/>
    <property type="match status" value="3"/>
</dbReference>
<keyword evidence="8" id="KW-0393">Immunoglobulin domain</keyword>
<dbReference type="Proteomes" id="UP001154329">
    <property type="component" value="Chromosome 3"/>
</dbReference>
<dbReference type="SMART" id="SM00409">
    <property type="entry name" value="IG"/>
    <property type="match status" value="2"/>
</dbReference>
<evidence type="ECO:0000256" key="3">
    <source>
        <dbReference type="ARBA" id="ARBA00022729"/>
    </source>
</evidence>
<dbReference type="Gene3D" id="2.60.40.10">
    <property type="entry name" value="Immunoglobulins"/>
    <property type="match status" value="3"/>
</dbReference>
<dbReference type="InterPro" id="IPR013783">
    <property type="entry name" value="Ig-like_fold"/>
</dbReference>
<keyword evidence="6" id="KW-1015">Disulfide bond</keyword>
<keyword evidence="4" id="KW-0677">Repeat</keyword>
<dbReference type="Pfam" id="PF07686">
    <property type="entry name" value="V-set"/>
    <property type="match status" value="1"/>
</dbReference>
<evidence type="ECO:0000259" key="9">
    <source>
        <dbReference type="PROSITE" id="PS50835"/>
    </source>
</evidence>
<dbReference type="InterPro" id="IPR003598">
    <property type="entry name" value="Ig_sub2"/>
</dbReference>
<dbReference type="InterPro" id="IPR013106">
    <property type="entry name" value="Ig_V-set"/>
</dbReference>
<evidence type="ECO:0000313" key="10">
    <source>
        <dbReference type="EMBL" id="CAH1732420.1"/>
    </source>
</evidence>
<evidence type="ECO:0000256" key="4">
    <source>
        <dbReference type="ARBA" id="ARBA00022737"/>
    </source>
</evidence>
<dbReference type="EMBL" id="OU899036">
    <property type="protein sequence ID" value="CAH1732420.1"/>
    <property type="molecule type" value="Genomic_DNA"/>
</dbReference>
<evidence type="ECO:0000256" key="5">
    <source>
        <dbReference type="ARBA" id="ARBA00023136"/>
    </source>
</evidence>
<dbReference type="SMART" id="SM00408">
    <property type="entry name" value="IGc2"/>
    <property type="match status" value="2"/>
</dbReference>
<dbReference type="Pfam" id="PF13927">
    <property type="entry name" value="Ig_3"/>
    <property type="match status" value="1"/>
</dbReference>
<comment type="subcellular location">
    <subcellularLocation>
        <location evidence="1">Cell membrane</location>
    </subcellularLocation>
</comment>
<reference evidence="10" key="2">
    <citation type="submission" date="2022-10" db="EMBL/GenBank/DDBJ databases">
        <authorList>
            <consortium name="ENA_rothamsted_submissions"/>
            <consortium name="culmorum"/>
            <person name="King R."/>
        </authorList>
    </citation>
    <scope>NUCLEOTIDE SEQUENCE</scope>
</reference>
<dbReference type="SMART" id="SM00406">
    <property type="entry name" value="IGv"/>
    <property type="match status" value="1"/>
</dbReference>
<keyword evidence="5" id="KW-0472">Membrane</keyword>
<organism evidence="10 11">
    <name type="scientific">Aphis gossypii</name>
    <name type="common">Cotton aphid</name>
    <dbReference type="NCBI Taxonomy" id="80765"/>
    <lineage>
        <taxon>Eukaryota</taxon>
        <taxon>Metazoa</taxon>
        <taxon>Ecdysozoa</taxon>
        <taxon>Arthropoda</taxon>
        <taxon>Hexapoda</taxon>
        <taxon>Insecta</taxon>
        <taxon>Pterygota</taxon>
        <taxon>Neoptera</taxon>
        <taxon>Paraneoptera</taxon>
        <taxon>Hemiptera</taxon>
        <taxon>Sternorrhyncha</taxon>
        <taxon>Aphidomorpha</taxon>
        <taxon>Aphidoidea</taxon>
        <taxon>Aphididae</taxon>
        <taxon>Aphidini</taxon>
        <taxon>Aphis</taxon>
        <taxon>Aphis</taxon>
    </lineage>
</organism>
<evidence type="ECO:0000256" key="2">
    <source>
        <dbReference type="ARBA" id="ARBA00022475"/>
    </source>
</evidence>
<proteinExistence type="predicted"/>
<dbReference type="PANTHER" id="PTHR12231">
    <property type="entry name" value="CTX-RELATED TYPE I TRANSMEMBRANE PROTEIN"/>
    <property type="match status" value="1"/>
</dbReference>
<evidence type="ECO:0000256" key="1">
    <source>
        <dbReference type="ARBA" id="ARBA00004236"/>
    </source>
</evidence>
<evidence type="ECO:0000256" key="8">
    <source>
        <dbReference type="ARBA" id="ARBA00023319"/>
    </source>
</evidence>
<feature type="domain" description="Ig-like" evidence="9">
    <location>
        <begin position="131"/>
        <end position="217"/>
    </location>
</feature>
<protein>
    <recommendedName>
        <fullName evidence="9">Ig-like domain-containing protein</fullName>
    </recommendedName>
</protein>
<keyword evidence="2" id="KW-1003">Cell membrane</keyword>
<evidence type="ECO:0000256" key="7">
    <source>
        <dbReference type="ARBA" id="ARBA00023180"/>
    </source>
</evidence>
<accession>A0A9P0NQD6</accession>
<keyword evidence="7" id="KW-0325">Glycoprotein</keyword>
<keyword evidence="3" id="KW-0732">Signal</keyword>
<evidence type="ECO:0000256" key="6">
    <source>
        <dbReference type="ARBA" id="ARBA00023157"/>
    </source>
</evidence>
<sequence>MKNIYGVFVLCINFVYSQRTPIISHITQKSIKDIGGTTELKCTVLYAADFSVLWVKVDKERFTEPVTFSSGSSLIIRDSRLSLTQDTDSNSYTLQINDIQETDAGFYRCEVMLGLTNKITADTELVVRRRPFISDNSTRSLIVNEGQSVKLECYAGGYPSPIISWRRANNAILANGVSIYRGNILEIPVITKEDRGTYYCVAENGVGKGARRNIALEVEFAPVITVPKRRLGQALQYDMDLECHVEAYPPPAIIWLNNGVQLSNNQHYR</sequence>
<name>A0A9P0NQD6_APHGO</name>
<feature type="domain" description="Ig-like" evidence="9">
    <location>
        <begin position="21"/>
        <end position="120"/>
    </location>
</feature>
<dbReference type="InterPro" id="IPR036179">
    <property type="entry name" value="Ig-like_dom_sf"/>
</dbReference>
<dbReference type="PANTHER" id="PTHR12231:SF220">
    <property type="entry name" value="LACHESIN"/>
    <property type="match status" value="1"/>
</dbReference>
<dbReference type="FunFam" id="2.60.40.10:FF:000328">
    <property type="entry name" value="CLUMA_CG000981, isoform A"/>
    <property type="match status" value="1"/>
</dbReference>
<evidence type="ECO:0000313" key="11">
    <source>
        <dbReference type="Proteomes" id="UP001154329"/>
    </source>
</evidence>
<dbReference type="PROSITE" id="PS50835">
    <property type="entry name" value="IG_LIKE"/>
    <property type="match status" value="3"/>
</dbReference>
<dbReference type="InterPro" id="IPR007110">
    <property type="entry name" value="Ig-like_dom"/>
</dbReference>
<dbReference type="InterPro" id="IPR003599">
    <property type="entry name" value="Ig_sub"/>
</dbReference>
<dbReference type="GO" id="GO:0005886">
    <property type="term" value="C:plasma membrane"/>
    <property type="evidence" value="ECO:0007669"/>
    <property type="project" value="UniProtKB-SubCell"/>
</dbReference>